<dbReference type="Proteomes" id="UP000023152">
    <property type="component" value="Unassembled WGS sequence"/>
</dbReference>
<gene>
    <name evidence="4" type="ORF">RFI_38488</name>
</gene>
<dbReference type="AlphaFoldDB" id="X6LBU0"/>
<dbReference type="Gene3D" id="2.130.10.10">
    <property type="entry name" value="YVTN repeat-like/Quinoprotein amine dehydrogenase"/>
    <property type="match status" value="1"/>
</dbReference>
<dbReference type="Pfam" id="PF00400">
    <property type="entry name" value="WD40"/>
    <property type="match status" value="2"/>
</dbReference>
<reference evidence="4 5" key="1">
    <citation type="journal article" date="2013" name="Curr. Biol.">
        <title>The Genome of the Foraminiferan Reticulomyxa filosa.</title>
        <authorList>
            <person name="Glockner G."/>
            <person name="Hulsmann N."/>
            <person name="Schleicher M."/>
            <person name="Noegel A.A."/>
            <person name="Eichinger L."/>
            <person name="Gallinger C."/>
            <person name="Pawlowski J."/>
            <person name="Sierra R."/>
            <person name="Euteneuer U."/>
            <person name="Pillet L."/>
            <person name="Moustafa A."/>
            <person name="Platzer M."/>
            <person name="Groth M."/>
            <person name="Szafranski K."/>
            <person name="Schliwa M."/>
        </authorList>
    </citation>
    <scope>NUCLEOTIDE SEQUENCE [LARGE SCALE GENOMIC DNA]</scope>
</reference>
<dbReference type="PANTHER" id="PTHR44019">
    <property type="entry name" value="WD REPEAT-CONTAINING PROTEIN 55"/>
    <property type="match status" value="1"/>
</dbReference>
<dbReference type="PROSITE" id="PS50082">
    <property type="entry name" value="WD_REPEATS_2"/>
    <property type="match status" value="2"/>
</dbReference>
<keyword evidence="2" id="KW-0677">Repeat</keyword>
<evidence type="ECO:0000313" key="5">
    <source>
        <dbReference type="Proteomes" id="UP000023152"/>
    </source>
</evidence>
<dbReference type="OMA" id="YANCAEF"/>
<evidence type="ECO:0000256" key="2">
    <source>
        <dbReference type="ARBA" id="ARBA00022737"/>
    </source>
</evidence>
<keyword evidence="1 3" id="KW-0853">WD repeat</keyword>
<dbReference type="InterPro" id="IPR019775">
    <property type="entry name" value="WD40_repeat_CS"/>
</dbReference>
<dbReference type="InterPro" id="IPR036322">
    <property type="entry name" value="WD40_repeat_dom_sf"/>
</dbReference>
<keyword evidence="5" id="KW-1185">Reference proteome</keyword>
<dbReference type="SMART" id="SM00320">
    <property type="entry name" value="WD40"/>
    <property type="match status" value="2"/>
</dbReference>
<sequence>MKYFKLLRILQGHNGVIRCVKFSPDNNKIVSSSDDTLIKIWDIELGKSIQTFKGHNDYVRAAEFSPDGNTIISCSDDKTIRLWN</sequence>
<dbReference type="PANTHER" id="PTHR44019:SF8">
    <property type="entry name" value="POC1 CENTRIOLAR PROTEIN HOMOLOG"/>
    <property type="match status" value="1"/>
</dbReference>
<evidence type="ECO:0000313" key="4">
    <source>
        <dbReference type="EMBL" id="ETN98998.1"/>
    </source>
</evidence>
<name>X6LBU0_RETFI</name>
<dbReference type="InterPro" id="IPR001680">
    <property type="entry name" value="WD40_rpt"/>
</dbReference>
<evidence type="ECO:0000256" key="3">
    <source>
        <dbReference type="PROSITE-ProRule" id="PRU00221"/>
    </source>
</evidence>
<dbReference type="EMBL" id="ASPP01045197">
    <property type="protein sequence ID" value="ETN98998.1"/>
    <property type="molecule type" value="Genomic_DNA"/>
</dbReference>
<dbReference type="InterPro" id="IPR050505">
    <property type="entry name" value="WDR55/POC1"/>
</dbReference>
<dbReference type="InterPro" id="IPR015943">
    <property type="entry name" value="WD40/YVTN_repeat-like_dom_sf"/>
</dbReference>
<dbReference type="OrthoDB" id="6262491at2759"/>
<evidence type="ECO:0000256" key="1">
    <source>
        <dbReference type="ARBA" id="ARBA00022574"/>
    </source>
</evidence>
<accession>X6LBU0</accession>
<feature type="repeat" description="WD" evidence="3">
    <location>
        <begin position="52"/>
        <end position="84"/>
    </location>
</feature>
<protein>
    <submittedName>
        <fullName evidence="4">WD-40 repeat protein</fullName>
    </submittedName>
</protein>
<feature type="non-terminal residue" evidence="4">
    <location>
        <position position="84"/>
    </location>
</feature>
<organism evidence="4 5">
    <name type="scientific">Reticulomyxa filosa</name>
    <dbReference type="NCBI Taxonomy" id="46433"/>
    <lineage>
        <taxon>Eukaryota</taxon>
        <taxon>Sar</taxon>
        <taxon>Rhizaria</taxon>
        <taxon>Retaria</taxon>
        <taxon>Foraminifera</taxon>
        <taxon>Monothalamids</taxon>
        <taxon>Reticulomyxidae</taxon>
        <taxon>Reticulomyxa</taxon>
    </lineage>
</organism>
<feature type="repeat" description="WD" evidence="3">
    <location>
        <begin position="10"/>
        <end position="51"/>
    </location>
</feature>
<dbReference type="PROSITE" id="PS50294">
    <property type="entry name" value="WD_REPEATS_REGION"/>
    <property type="match status" value="2"/>
</dbReference>
<dbReference type="PROSITE" id="PS00678">
    <property type="entry name" value="WD_REPEATS_1"/>
    <property type="match status" value="1"/>
</dbReference>
<proteinExistence type="predicted"/>
<comment type="caution">
    <text evidence="4">The sequence shown here is derived from an EMBL/GenBank/DDBJ whole genome shotgun (WGS) entry which is preliminary data.</text>
</comment>
<dbReference type="SUPFAM" id="SSF50978">
    <property type="entry name" value="WD40 repeat-like"/>
    <property type="match status" value="1"/>
</dbReference>